<dbReference type="NCBIfam" id="TIGR00171">
    <property type="entry name" value="leuD"/>
    <property type="match status" value="1"/>
</dbReference>
<keyword evidence="6 10" id="KW-0432">Leucine biosynthesis</keyword>
<keyword evidence="9 10" id="KW-0100">Branched-chain amino acid biosynthesis</keyword>
<evidence type="ECO:0000256" key="10">
    <source>
        <dbReference type="HAMAP-Rule" id="MF_01031"/>
    </source>
</evidence>
<evidence type="ECO:0000256" key="8">
    <source>
        <dbReference type="ARBA" id="ARBA00023239"/>
    </source>
</evidence>
<dbReference type="InterPro" id="IPR015928">
    <property type="entry name" value="Aconitase/3IPM_dehydase_swvl"/>
</dbReference>
<keyword evidence="8 10" id="KW-0456">Lyase</keyword>
<dbReference type="InterPro" id="IPR004431">
    <property type="entry name" value="3-IsopropMal_deHydase_ssu"/>
</dbReference>
<evidence type="ECO:0000256" key="6">
    <source>
        <dbReference type="ARBA" id="ARBA00022430"/>
    </source>
</evidence>
<evidence type="ECO:0000256" key="2">
    <source>
        <dbReference type="ARBA" id="ARBA00002695"/>
    </source>
</evidence>
<dbReference type="InterPro" id="IPR000573">
    <property type="entry name" value="AconitaseA/IPMdHydase_ssu_swvl"/>
</dbReference>
<evidence type="ECO:0000256" key="9">
    <source>
        <dbReference type="ARBA" id="ARBA00023304"/>
    </source>
</evidence>
<dbReference type="OrthoDB" id="9777465at2"/>
<dbReference type="InterPro" id="IPR033940">
    <property type="entry name" value="IPMI_Swivel"/>
</dbReference>
<dbReference type="RefSeq" id="WP_092961504.1">
    <property type="nucleotide sequence ID" value="NZ_FOSQ01000008.1"/>
</dbReference>
<dbReference type="EC" id="4.2.1.33" evidence="10"/>
<reference evidence="12 13" key="1">
    <citation type="submission" date="2016-10" db="EMBL/GenBank/DDBJ databases">
        <authorList>
            <person name="de Groot N.N."/>
        </authorList>
    </citation>
    <scope>NUCLEOTIDE SEQUENCE [LARGE SCALE GENOMIC DNA]</scope>
    <source>
        <strain evidence="12 13">DSM 19981</strain>
    </source>
</reference>
<dbReference type="GO" id="GO:0009098">
    <property type="term" value="P:L-leucine biosynthetic process"/>
    <property type="evidence" value="ECO:0007669"/>
    <property type="project" value="UniProtKB-UniRule"/>
</dbReference>
<dbReference type="SUPFAM" id="SSF52016">
    <property type="entry name" value="LeuD/IlvD-like"/>
    <property type="match status" value="1"/>
</dbReference>
<comment type="function">
    <text evidence="2 10">Catalyzes the isomerization between 2-isopropylmalate and 3-isopropylmalate, via the formation of 2-isopropylmaleate.</text>
</comment>
<dbReference type="InterPro" id="IPR050075">
    <property type="entry name" value="LeuD"/>
</dbReference>
<keyword evidence="7 10" id="KW-0028">Amino-acid biosynthesis</keyword>
<evidence type="ECO:0000313" key="13">
    <source>
        <dbReference type="Proteomes" id="UP000199473"/>
    </source>
</evidence>
<evidence type="ECO:0000313" key="12">
    <source>
        <dbReference type="EMBL" id="SFK82653.1"/>
    </source>
</evidence>
<comment type="catalytic activity">
    <reaction evidence="1 10">
        <text>(2R,3S)-3-isopropylmalate = (2S)-2-isopropylmalate</text>
        <dbReference type="Rhea" id="RHEA:32287"/>
        <dbReference type="ChEBI" id="CHEBI:1178"/>
        <dbReference type="ChEBI" id="CHEBI:35121"/>
        <dbReference type="EC" id="4.2.1.33"/>
    </reaction>
</comment>
<comment type="subunit">
    <text evidence="5 10">Heterodimer of LeuC and LeuD.</text>
</comment>
<evidence type="ECO:0000256" key="4">
    <source>
        <dbReference type="ARBA" id="ARBA00009845"/>
    </source>
</evidence>
<dbReference type="GO" id="GO:0003861">
    <property type="term" value="F:3-isopropylmalate dehydratase activity"/>
    <property type="evidence" value="ECO:0007669"/>
    <property type="project" value="UniProtKB-UniRule"/>
</dbReference>
<dbReference type="UniPathway" id="UPA00048">
    <property type="reaction ID" value="UER00071"/>
</dbReference>
<dbReference type="Gene3D" id="3.20.19.10">
    <property type="entry name" value="Aconitase, domain 4"/>
    <property type="match status" value="1"/>
</dbReference>
<sequence length="201" mass="21786">MPEPFTTLTAIAAPLDMPNVDTDQIMPARFMRRPRDERYVAYGFHDLRFTPEGATRPDFILNQPPFHQAGILVASRNFGVGSSREAAVYALLAMGYRAVVAESFGDIFFSNALKNGLLPVKLPESTVNALRDAVAAAPGATIRVDLQRQILTGPDGTEHGFTVPPFARDCLLRGLDEIGLTLTLADRITAFETSRAPLAAG</sequence>
<dbReference type="CDD" id="cd01577">
    <property type="entry name" value="IPMI_Swivel"/>
    <property type="match status" value="1"/>
</dbReference>
<dbReference type="Proteomes" id="UP000199473">
    <property type="component" value="Unassembled WGS sequence"/>
</dbReference>
<evidence type="ECO:0000256" key="5">
    <source>
        <dbReference type="ARBA" id="ARBA00011271"/>
    </source>
</evidence>
<proteinExistence type="inferred from homology"/>
<dbReference type="STRING" id="1123062.SAMN02745775_10843"/>
<dbReference type="GO" id="GO:0009316">
    <property type="term" value="C:3-isopropylmalate dehydratase complex"/>
    <property type="evidence" value="ECO:0007669"/>
    <property type="project" value="InterPro"/>
</dbReference>
<name>A0A1I4CPE9_9PROT</name>
<dbReference type="AlphaFoldDB" id="A0A1I4CPE9"/>
<accession>A0A1I4CPE9</accession>
<dbReference type="Pfam" id="PF00694">
    <property type="entry name" value="Aconitase_C"/>
    <property type="match status" value="1"/>
</dbReference>
<dbReference type="EMBL" id="FOSQ01000008">
    <property type="protein sequence ID" value="SFK82653.1"/>
    <property type="molecule type" value="Genomic_DNA"/>
</dbReference>
<organism evidence="12 13">
    <name type="scientific">Falsiroseomonas stagni DSM 19981</name>
    <dbReference type="NCBI Taxonomy" id="1123062"/>
    <lineage>
        <taxon>Bacteria</taxon>
        <taxon>Pseudomonadati</taxon>
        <taxon>Pseudomonadota</taxon>
        <taxon>Alphaproteobacteria</taxon>
        <taxon>Acetobacterales</taxon>
        <taxon>Roseomonadaceae</taxon>
        <taxon>Falsiroseomonas</taxon>
    </lineage>
</organism>
<comment type="similarity">
    <text evidence="4 10">Belongs to the LeuD family. LeuD type 1 subfamily.</text>
</comment>
<evidence type="ECO:0000256" key="1">
    <source>
        <dbReference type="ARBA" id="ARBA00000491"/>
    </source>
</evidence>
<keyword evidence="13" id="KW-1185">Reference proteome</keyword>
<dbReference type="PANTHER" id="PTHR43345">
    <property type="entry name" value="3-ISOPROPYLMALATE DEHYDRATASE SMALL SUBUNIT 2-RELATED-RELATED"/>
    <property type="match status" value="1"/>
</dbReference>
<evidence type="ECO:0000256" key="7">
    <source>
        <dbReference type="ARBA" id="ARBA00022605"/>
    </source>
</evidence>
<dbReference type="NCBIfam" id="NF002458">
    <property type="entry name" value="PRK01641.1"/>
    <property type="match status" value="1"/>
</dbReference>
<evidence type="ECO:0000256" key="3">
    <source>
        <dbReference type="ARBA" id="ARBA00004729"/>
    </source>
</evidence>
<dbReference type="PANTHER" id="PTHR43345:SF5">
    <property type="entry name" value="3-ISOPROPYLMALATE DEHYDRATASE SMALL SUBUNIT"/>
    <property type="match status" value="1"/>
</dbReference>
<gene>
    <name evidence="10" type="primary">leuD</name>
    <name evidence="12" type="ORF">SAMN02745775_10843</name>
</gene>
<feature type="domain" description="Aconitase A/isopropylmalate dehydratase small subunit swivel" evidence="11">
    <location>
        <begin position="4"/>
        <end position="124"/>
    </location>
</feature>
<protein>
    <recommendedName>
        <fullName evidence="10">3-isopropylmalate dehydratase small subunit</fullName>
        <ecNumber evidence="10">4.2.1.33</ecNumber>
    </recommendedName>
    <alternativeName>
        <fullName evidence="10">Alpha-IPM isomerase</fullName>
        <shortName evidence="10">IPMI</shortName>
    </alternativeName>
    <alternativeName>
        <fullName evidence="10">Isopropylmalate isomerase</fullName>
    </alternativeName>
</protein>
<dbReference type="HAMAP" id="MF_01031">
    <property type="entry name" value="LeuD_type1"/>
    <property type="match status" value="1"/>
</dbReference>
<evidence type="ECO:0000259" key="11">
    <source>
        <dbReference type="Pfam" id="PF00694"/>
    </source>
</evidence>
<comment type="pathway">
    <text evidence="3 10">Amino-acid biosynthesis; L-leucine biosynthesis; L-leucine from 3-methyl-2-oxobutanoate: step 2/4.</text>
</comment>